<gene>
    <name evidence="3" type="ORF">IFJ97_00495</name>
</gene>
<dbReference type="Pfam" id="PF09723">
    <property type="entry name" value="Zn_ribbon_8"/>
    <property type="match status" value="1"/>
</dbReference>
<organism evidence="3 4">
    <name type="scientific">Candidatus Sulfomarinibacter kjeldsenii</name>
    <dbReference type="NCBI Taxonomy" id="2885994"/>
    <lineage>
        <taxon>Bacteria</taxon>
        <taxon>Pseudomonadati</taxon>
        <taxon>Acidobacteriota</taxon>
        <taxon>Thermoanaerobaculia</taxon>
        <taxon>Thermoanaerobaculales</taxon>
        <taxon>Candidatus Sulfomarinibacteraceae</taxon>
        <taxon>Candidatus Sulfomarinibacter</taxon>
    </lineage>
</organism>
<feature type="domain" description="Putative regulatory protein FmdB zinc ribbon" evidence="2">
    <location>
        <begin position="1"/>
        <end position="41"/>
    </location>
</feature>
<reference evidence="3 4" key="1">
    <citation type="submission" date="2020-08" db="EMBL/GenBank/DDBJ databases">
        <title>Acidobacteriota in marine sediments use diverse sulfur dissimilation pathways.</title>
        <authorList>
            <person name="Wasmund K."/>
        </authorList>
    </citation>
    <scope>NUCLEOTIDE SEQUENCE [LARGE SCALE GENOMIC DNA]</scope>
    <source>
        <strain evidence="3">MAG AM3-A</strain>
    </source>
</reference>
<evidence type="ECO:0000313" key="4">
    <source>
        <dbReference type="Proteomes" id="UP000598633"/>
    </source>
</evidence>
<feature type="region of interest" description="Disordered" evidence="1">
    <location>
        <begin position="58"/>
        <end position="92"/>
    </location>
</feature>
<protein>
    <submittedName>
        <fullName evidence="3">Zinc ribbon domain-containing protein</fullName>
    </submittedName>
</protein>
<sequence length="92" mass="9963">MPLYEYECFVCSHGFERIRNVADASSVSCPECGGKVRRLLGVPALQFKGSGWYVTDYGKGNGGRSGALTKTEDAPLKTETKPKKEDSTEKAG</sequence>
<dbReference type="PANTHER" id="PTHR34404:SF2">
    <property type="entry name" value="CONSERVED SERINE RICH PROTEIN"/>
    <property type="match status" value="1"/>
</dbReference>
<comment type="caution">
    <text evidence="3">The sequence shown here is derived from an EMBL/GenBank/DDBJ whole genome shotgun (WGS) entry which is preliminary data.</text>
</comment>
<evidence type="ECO:0000313" key="3">
    <source>
        <dbReference type="EMBL" id="MBD3869819.1"/>
    </source>
</evidence>
<dbReference type="EMBL" id="JACXWA010000007">
    <property type="protein sequence ID" value="MBD3869819.1"/>
    <property type="molecule type" value="Genomic_DNA"/>
</dbReference>
<dbReference type="SMART" id="SM00834">
    <property type="entry name" value="CxxC_CXXC_SSSS"/>
    <property type="match status" value="1"/>
</dbReference>
<evidence type="ECO:0000259" key="2">
    <source>
        <dbReference type="SMART" id="SM00834"/>
    </source>
</evidence>
<dbReference type="InterPro" id="IPR013429">
    <property type="entry name" value="Regulatory_FmdB_Zinc_ribbon"/>
</dbReference>
<dbReference type="PANTHER" id="PTHR34404">
    <property type="entry name" value="REGULATORY PROTEIN, FMDB FAMILY"/>
    <property type="match status" value="1"/>
</dbReference>
<dbReference type="NCBIfam" id="TIGR02605">
    <property type="entry name" value="CxxC_CxxC_SSSS"/>
    <property type="match status" value="1"/>
</dbReference>
<proteinExistence type="predicted"/>
<accession>A0A8J6Y7K3</accession>
<feature type="compositionally biased region" description="Basic and acidic residues" evidence="1">
    <location>
        <begin position="70"/>
        <end position="92"/>
    </location>
</feature>
<dbReference type="AlphaFoldDB" id="A0A8J6Y7K3"/>
<name>A0A8J6Y7K3_9BACT</name>
<dbReference type="Proteomes" id="UP000598633">
    <property type="component" value="Unassembled WGS sequence"/>
</dbReference>
<evidence type="ECO:0000256" key="1">
    <source>
        <dbReference type="SAM" id="MobiDB-lite"/>
    </source>
</evidence>